<keyword evidence="2" id="KW-0732">Signal</keyword>
<feature type="signal peptide" evidence="2">
    <location>
        <begin position="1"/>
        <end position="21"/>
    </location>
</feature>
<evidence type="ECO:0000259" key="3">
    <source>
        <dbReference type="Pfam" id="PF24325"/>
    </source>
</evidence>
<feature type="compositionally biased region" description="Low complexity" evidence="1">
    <location>
        <begin position="3922"/>
        <end position="3945"/>
    </location>
</feature>
<accession>A0A9N8DLQ9</accession>
<feature type="region of interest" description="Disordered" evidence="1">
    <location>
        <begin position="1185"/>
        <end position="1268"/>
    </location>
</feature>
<dbReference type="InterPro" id="IPR036278">
    <property type="entry name" value="Sialidase_sf"/>
</dbReference>
<feature type="chain" id="PRO_5040205861" evidence="2">
    <location>
        <begin position="22"/>
        <end position="4767"/>
    </location>
</feature>
<feature type="domain" description="DUF7495" evidence="3">
    <location>
        <begin position="3614"/>
        <end position="3717"/>
    </location>
</feature>
<feature type="domain" description="DUF7495" evidence="3">
    <location>
        <begin position="1307"/>
        <end position="1376"/>
    </location>
</feature>
<feature type="compositionally biased region" description="Acidic residues" evidence="1">
    <location>
        <begin position="238"/>
        <end position="253"/>
    </location>
</feature>
<feature type="domain" description="DUF7495" evidence="3">
    <location>
        <begin position="1946"/>
        <end position="2011"/>
    </location>
</feature>
<dbReference type="InterPro" id="IPR006624">
    <property type="entry name" value="Beta-propeller_rpt_TECPR"/>
</dbReference>
<feature type="domain" description="DUF7495" evidence="3">
    <location>
        <begin position="2138"/>
        <end position="2235"/>
    </location>
</feature>
<feature type="compositionally biased region" description="Basic and acidic residues" evidence="1">
    <location>
        <begin position="198"/>
        <end position="212"/>
    </location>
</feature>
<dbReference type="OrthoDB" id="52514at2759"/>
<dbReference type="Pfam" id="PF24325">
    <property type="entry name" value="DUF7495"/>
    <property type="match status" value="12"/>
</dbReference>
<evidence type="ECO:0000256" key="2">
    <source>
        <dbReference type="SAM" id="SignalP"/>
    </source>
</evidence>
<dbReference type="Proteomes" id="UP001153069">
    <property type="component" value="Unassembled WGS sequence"/>
</dbReference>
<organism evidence="4 5">
    <name type="scientific">Seminavis robusta</name>
    <dbReference type="NCBI Taxonomy" id="568900"/>
    <lineage>
        <taxon>Eukaryota</taxon>
        <taxon>Sar</taxon>
        <taxon>Stramenopiles</taxon>
        <taxon>Ochrophyta</taxon>
        <taxon>Bacillariophyta</taxon>
        <taxon>Bacillariophyceae</taxon>
        <taxon>Bacillariophycidae</taxon>
        <taxon>Naviculales</taxon>
        <taxon>Naviculaceae</taxon>
        <taxon>Seminavis</taxon>
    </lineage>
</organism>
<feature type="domain" description="DUF7495" evidence="3">
    <location>
        <begin position="2021"/>
        <end position="2124"/>
    </location>
</feature>
<dbReference type="Pfam" id="PF06101">
    <property type="entry name" value="Vps62"/>
    <property type="match status" value="1"/>
</dbReference>
<dbReference type="PANTHER" id="PTHR48219">
    <property type="entry name" value="VACUOLAR PROTEIN SORTING-ASSOCIATED PROTEIN 62-RELATED"/>
    <property type="match status" value="1"/>
</dbReference>
<dbReference type="PANTHER" id="PTHR48219:SF2">
    <property type="entry name" value="VACUOLAR PROTEIN SORTING-ASSOCIATED PROTEIN 62"/>
    <property type="match status" value="1"/>
</dbReference>
<feature type="region of interest" description="Disordered" evidence="1">
    <location>
        <begin position="3916"/>
        <end position="3945"/>
    </location>
</feature>
<feature type="domain" description="DUF7495" evidence="3">
    <location>
        <begin position="840"/>
        <end position="937"/>
    </location>
</feature>
<protein>
    <submittedName>
        <fullName evidence="4">TECPR</fullName>
    </submittedName>
</protein>
<feature type="region of interest" description="Disordered" evidence="1">
    <location>
        <begin position="91"/>
        <end position="116"/>
    </location>
</feature>
<feature type="region of interest" description="Disordered" evidence="1">
    <location>
        <begin position="191"/>
        <end position="212"/>
    </location>
</feature>
<feature type="compositionally biased region" description="Low complexity" evidence="1">
    <location>
        <begin position="1257"/>
        <end position="1267"/>
    </location>
</feature>
<feature type="domain" description="DUF7495" evidence="3">
    <location>
        <begin position="2706"/>
        <end position="2799"/>
    </location>
</feature>
<feature type="region of interest" description="Disordered" evidence="1">
    <location>
        <begin position="234"/>
        <end position="259"/>
    </location>
</feature>
<feature type="compositionally biased region" description="Polar residues" evidence="1">
    <location>
        <begin position="104"/>
        <end position="114"/>
    </location>
</feature>
<dbReference type="InterPro" id="IPR009291">
    <property type="entry name" value="Vps62"/>
</dbReference>
<feature type="domain" description="DUF7495" evidence="3">
    <location>
        <begin position="3547"/>
        <end position="3601"/>
    </location>
</feature>
<gene>
    <name evidence="4" type="ORF">SEMRO_212_G088240.1</name>
</gene>
<sequence length="4767" mass="518994">MKAFLALLLGLSLSTESLTKAQDVLPVPSGTGSTGTTADREDLVAEALEDLYDSDLDANAIYDSDLDLSLPKVPEDHLKDEPVVVNAAKAPLSDEQDLKDKMATETTSGSSGSHATFPDPIVSLGLKEDIQLLVDALGQDDDQYNEKSHTTKQDQTHHTALFIPSNHKMPQNDTNPDQIVVMADTSTDSLSHLLPTMDSKDENDQQSPHHDDIKEPRLEAMNSMASLDKQVDANNAKEDDDGEISNEQGDIDDISAHRHGRRLDETTDWLIGNTRMYGPRDTANLNVGFFESENFCKEQGGSLATINEICPPDGTTSRTPLFGIQDAGSPQWVPVMAGFNQITHWVNVGSGGGTPACEKFDVFGIPLTLITHERGFGNYIICRKNWFRFVRIQARDVGAAEDGTLWVIDLGDYGNGCHYIRRNTGGDSWATLNRAGEINKWTPNGWEHVPSPPARDISITKDGTIWMTELVAGQDHGSVWRKLPTDAAFVKTTGGGGDRISVSSNGAVALCNSSPTDKLWVYDGSNWHGTGACNNGDVSMTHDGIIWTTGVPAGQGNPGLIRKSTKVLSHSTKWASPIPGPTGTSISSVSANQVYMVDEHSFLWRYEIPAEREATGLTRVFGPADTSDVKSYDQAKEFCESQGGSLASGADMCPSDGSGQPYFGIQSGDHWAPASDYHNAWVQVGTHPGDAPTCSFIRDTLHDPAWGLDGNVKETYESNYIICNMRTAIYGPSYTTNIKSYDQALAFCNARGGTLASKSDICPLSSTVPYFGTQEGDQWTPVFNYINAWVQVGVEPSGIPTCSDYRDTHGGVDPNWGVDGNHKETWESNFVICASNRVLFGKDKGVAVNTYDNAQAFCKAKGGSLASSADVCPSGARTLPYFGVQVGDQWTPVSDHHNAWIQVGTHPLGMPTCQINSGPGWGLTGTWAPASNYLVCSSRWFKFNGLKARDVGAADDGTIWVIGMHDHGYHGGCYSIYRHYPYERRDSWQQIGGCSIKVSVGSKDHIVVLNKAGEINKWTSNGWNYVPSPPARDISITDDGTIWMTELVAGQDEGVVYRKRPTDPEFVRFGGAGDRISGTSNGKVTLCTSNANQNLLWVHGGSHWYIAGKCNSGDVSIGDDGIIWTTNTGLARRSSSTTTHATTWDIPAQDRSGKNIAAVNRNEFLLIDSSYNLWQYRIPSSDDDFTTPSPTVAPTVSSAPSLAPSSLPSGVPSLSPSDMPSLVPSLSSVPSSQPSLYPSTPPSSQPSSNPSSPPSSSPSLAPSGVPSDYPTMAPTIAAFASTVEQRWQSDWGSIKMFGPQQTHVLDGGWQSAEDFCNSHGGVLASLAQICPTGTTDAEPVNGIQSSEADQWAPIGDEDGQWVNVGHSTQYTSCTKDGGSTGHGHDLGWGNYVYCAPSNWYKFSGIQVNDVEQTVRDVDAAEDDTIWVISNYEVMPDCYSIHRYVGGNTWEEVRGCANGISVGSRTNIIVTTTDGEIHQWTGHGWTLISSPPARDASITKDGTIFMTELVSGQVIGDVYRKAPTDNDFVLFGGSGDRIDASGPDQLAICNTIDDNKLWSYGSSHWYQTGTCDNGDISVAADGTIWTTGVASGQSSPGLPRRSISMSASATTWDQPVQGKSGTKIAGVHADMFVMVDAAGTLWQYKVPIMPSQAGTTPLFGPSQTSNVKTYNQAKEFCQSKGGSLASSTDICPTIDNWSKHNIKARDVGAADDGTIWVIGTHDEGHHVGGCYSIYRHIGGDSWEQIDGCANKISVGSSTNIVVVNKLGEVIKWTPNGWSLITSPPARDASITKDGTIWMTELVAGQDHGDVYRRTPTDTEFVKLVGAGDRISGTSNGSAVLCTTSTNQNHLWSHGGTHWYVTGTCDHGDISVASDGTIWTTGVGTGQTRPGLPRRSTAFTDKHTSWSPPVQGHSGVIIDDGGNIAAVSAREFLLIDSDLNLWHYEADKPHFGIQPGDQWIPAADYENAWIQVGTHPGGAPTCSFHRDTQNGVDPDWGIKDDKKSWESNYILCNMNKFVFGPSDTSKVLDYDDAKHFCDLKGGTLASFDEICPLPLVKRPYFGAAGGVHWTPFGDYRNGWVEVGGDAVADMCSRHRTKYGDPRIGLGPMWGAADDKLEGEADYVVCKMEGVFVYGPSVTADVKSYAQAKTFCAARQLVLASSSDVCPPDGSNKPYFDIQTGDQWTPVSDYDNAWVQVGTHPGDAETCGFHRDALSGVDPDWGTNDDKKDWESNYIVCTSWFHKHREATNTDISVAKAVFERREKINKLFSIPDHHLHGRISRSIARYKYPDGKNRNLCAYSEDGYNFPYKLAYYKMYPEEGSLEVKYTANLEEMYGTDDLQIMRPLIGNGYFSVGDIVWDGRVNTTENGTAVLVHQKKALLVKGSRSALKKPLYYQNIFNASIGSAQESEGGELYSGGSGETNTDLLSTNGTENTGSVAINKPTLWHEYDGVTVRDVGAAYDGTIWVISNYTVMNGCYSIHRKLEGDTWEEIRGCATGISVGSSANIIVRTEEGELFKWSGQGWDLIPSPAARDATITKDGTIFLTELKDGTDHGDVWRKRPSDDSFERYHGGGGDRIAASGPDKVALCNTDWLWSHGGSHWYTTGVCNNGDISLAADGTIWTTGVGDGQNGQASAGLARRSTISTNIATKWADPIQGHSGVKIAAMSAVEFALVDSDNKLWRYENPGLRVPNTGNTQVFGPRETGSINGYDQAQKFCEMKGGTLASMSDICPSQSSSWPYFGIQDGEQWTPVSDYHNGWIQVGSHPVVSTCSAYRNTYGDPDWGLDSIEKKAWEANYILCNIKIFVYGPPETAGVQSYDQAQDFCIARGGSLPVSSDICPSDGSELWRNEWGEIHMFGPSETSSLAIGWSTAQNFCNAHGGTLASIKDICPPDGGTNSKPVTGIQSTADDQWAPISERENQWVNVGSGGHPTCYKHGGNVPEILGQGRHQGWGNYVFCSPHPNGWFKYQGVSVRDVGAAEDGTIWAIGTHDYHPGKGCYAIHRHTGGDSWEEVGGCSHRISVGSTTNIASLDFQGHIHKWTSNGWQFVHSPPARDISITKDGTIWMTELSANKSGDVYRKLPSDVAFRHFGGDGDRIAAYGPDVVALCNTGAGNLLWVYGGSHWYPSGTCGDVSMASDGTIWTTGVGSGQASPGLPRRSLTSTATATTWEAPIQRRPGLNIAAVSTDKFLLVDASNRLWHYELPPKIEPRLGSLSGGSHFVPFDDYHNGWIEIGSDDQSPVCTKKVGVTSEPNYIVCDFNRVVFGQRTSNVKTYDQAHQFCKTKGGYLASSAEICPPDASKKMWHKYGGIKVRDVGAANDGTIWVIGMHNHGYHGGCYSIYRHTGGDSWQQIGGCSIKVSVGSKDHIVVLNKAGEINKWILYGWNHVSSPPARDISITDDGTIWMTELVAGQDHGSVWRKRPTDAAFVKTTGGGGDRISVSSNGAVALCNSSPADKLWVYDGSNWHGTGACNNGDVSMTHDGTIWTTGTPKGQGNPGLARRSTSTTPYATTWDIPVQGKSGLNIAAINSREFLLVDSTNNLWHWFEAVEPYFGVQSGEQWAPVSDDINAWVQVGVHPAGQGITCQLYRDVFNHAPSWGVHQKHPIICNTRMDVYGPSETSNIKSYDQAKQFCIAKGGSLASSADVCPLGTSNDPYFGKPIGDEWTPVVDYHNAWIQVGVHPNGAPTCSLHRDSINGVDPSWGLDGNMKQSYESNYILCKSGTAQSTLVAAADNKFHMFPDPLSDSSMGCVAFKTTAKMNQSFGLSSRADPVQDPTLDWLWVDLGTNSGGETWFISNGKFLNVIHHRDTSSPNYKPSFLDGTPRDFWVCSLAESGGLLFEMGTGRDPSNKASRFIHVPLPDTTPDVRRFFGFKSDGTEELYSDIEVIDLNAAPALAPNNAARYLLGEISSNTTAPTSFPAESPFSLNSTNATSNPSTVPSSAPTVTPPSLWRPIPPPGYTCLGHVWTIDDTEPSTDLVRCIQTMYVEAVKDPKYQWDSQSNFDFDELTLWEATQTKTTISPGTFISRACEACDAPLEEFYALKKECIVGHGSVPFCAQPGTPWKVEVVNQTKIDVPFAKLKPCGFQQEDKRIYGRQDNPDKEWENYAVELYNKSGFVGWKHLGASARLGKPYCLGSAAFGNSSLKNDLFMTDIPAEGRIIEESVKNITKGINGNFLSTKIDGNFVFLFPCSEINPVGEMKKELSDKAAEASMDGSVESGLVNIDEHMGEAARLCNPADLKCKSRSPWREPHICGEKEEPTASGQCRAVDNCFYQQCKGYNEAVCTKDDDCIGDSKCHQEGDKKVCGGQLKMTIKESSRALRRAVPYGIGQDGVGKYIVLDQGSSILLVGNIWKAFSLGSEYTITEGTVLEFDFEHRNEAEGHAICVDEDTNEDVEIEGQHRCFMLAGTEGDPSWFETWKIPREGDKRDSWKAPASKFHYKIKLGSVSEGPSKGKSYLPHNTNMKYIALVQDNDADPEVGMSRFSNIKLYDEAVSAEARGIATSICSRRQAINDFYKDNIDAPTDFGAATQTIMRYNDGNQPYARSSLCPHFDAYAPTELNYKIQAYNIESTDFLDVQTKSATEDVIYWRYNGGFRVLRVSDRELPPGYFRLGDGINTDFARSKAMVVAKGGGDSLAAPIFYKPFVECWHGIFWCLVWIPICPNGYVALGNVWSGWPNFASPSIDYMRCVKKSLVFLWPWWFGPQWDGGGLKYSELTFNYDAHSINTGTHNYGWGGFIYTLFKPCTQYGVWPYCSVKISMWSDDEKDFVVP</sequence>
<evidence type="ECO:0000313" key="5">
    <source>
        <dbReference type="Proteomes" id="UP001153069"/>
    </source>
</evidence>
<dbReference type="SUPFAM" id="SSF63829">
    <property type="entry name" value="Calcium-dependent phosphotriesterase"/>
    <property type="match status" value="1"/>
</dbReference>
<dbReference type="SUPFAM" id="SSF50939">
    <property type="entry name" value="Sialidases"/>
    <property type="match status" value="1"/>
</dbReference>
<keyword evidence="5" id="KW-1185">Reference proteome</keyword>
<name>A0A9N8DLQ9_9STRA</name>
<dbReference type="SMART" id="SM00706">
    <property type="entry name" value="TECPR"/>
    <property type="match status" value="7"/>
</dbReference>
<feature type="domain" description="DUF7495" evidence="3">
    <location>
        <begin position="2866"/>
        <end position="2948"/>
    </location>
</feature>
<evidence type="ECO:0000256" key="1">
    <source>
        <dbReference type="SAM" id="MobiDB-lite"/>
    </source>
</evidence>
<evidence type="ECO:0000313" key="4">
    <source>
        <dbReference type="EMBL" id="CAB9504894.1"/>
    </source>
</evidence>
<feature type="compositionally biased region" description="Low complexity" evidence="1">
    <location>
        <begin position="1186"/>
        <end position="1238"/>
    </location>
</feature>
<dbReference type="EMBL" id="CAICTM010000211">
    <property type="protein sequence ID" value="CAB9504894.1"/>
    <property type="molecule type" value="Genomic_DNA"/>
</dbReference>
<proteinExistence type="predicted"/>
<reference evidence="4" key="1">
    <citation type="submission" date="2020-06" db="EMBL/GenBank/DDBJ databases">
        <authorList>
            <consortium name="Plant Systems Biology data submission"/>
        </authorList>
    </citation>
    <scope>NUCLEOTIDE SEQUENCE</scope>
    <source>
        <strain evidence="4">D6</strain>
    </source>
</reference>
<feature type="domain" description="DUF7495" evidence="3">
    <location>
        <begin position="626"/>
        <end position="724"/>
    </location>
</feature>
<comment type="caution">
    <text evidence="4">The sequence shown here is derived from an EMBL/GenBank/DDBJ whole genome shotgun (WGS) entry which is preliminary data.</text>
</comment>
<feature type="domain" description="DUF7495" evidence="3">
    <location>
        <begin position="289"/>
        <end position="360"/>
    </location>
</feature>
<dbReference type="InterPro" id="IPR055918">
    <property type="entry name" value="DUF7495"/>
</dbReference>
<feature type="domain" description="DUF7495" evidence="3">
    <location>
        <begin position="735"/>
        <end position="834"/>
    </location>
</feature>